<dbReference type="AlphaFoldDB" id="A0AA38G0C8"/>
<dbReference type="Proteomes" id="UP000824469">
    <property type="component" value="Unassembled WGS sequence"/>
</dbReference>
<reference evidence="2 3" key="1">
    <citation type="journal article" date="2021" name="Nat. Plants">
        <title>The Taxus genome provides insights into paclitaxel biosynthesis.</title>
        <authorList>
            <person name="Xiong X."/>
            <person name="Gou J."/>
            <person name="Liao Q."/>
            <person name="Li Y."/>
            <person name="Zhou Q."/>
            <person name="Bi G."/>
            <person name="Li C."/>
            <person name="Du R."/>
            <person name="Wang X."/>
            <person name="Sun T."/>
            <person name="Guo L."/>
            <person name="Liang H."/>
            <person name="Lu P."/>
            <person name="Wu Y."/>
            <person name="Zhang Z."/>
            <person name="Ro D.K."/>
            <person name="Shang Y."/>
            <person name="Huang S."/>
            <person name="Yan J."/>
        </authorList>
    </citation>
    <scope>NUCLEOTIDE SEQUENCE [LARGE SCALE GENOMIC DNA]</scope>
    <source>
        <strain evidence="2">Ta-2019</strain>
    </source>
</reference>
<organism evidence="2 3">
    <name type="scientific">Taxus chinensis</name>
    <name type="common">Chinese yew</name>
    <name type="synonym">Taxus wallichiana var. chinensis</name>
    <dbReference type="NCBI Taxonomy" id="29808"/>
    <lineage>
        <taxon>Eukaryota</taxon>
        <taxon>Viridiplantae</taxon>
        <taxon>Streptophyta</taxon>
        <taxon>Embryophyta</taxon>
        <taxon>Tracheophyta</taxon>
        <taxon>Spermatophyta</taxon>
        <taxon>Pinopsida</taxon>
        <taxon>Pinidae</taxon>
        <taxon>Conifers II</taxon>
        <taxon>Cupressales</taxon>
        <taxon>Taxaceae</taxon>
        <taxon>Taxus</taxon>
    </lineage>
</organism>
<name>A0AA38G0C8_TAXCH</name>
<accession>A0AA38G0C8</accession>
<evidence type="ECO:0000313" key="3">
    <source>
        <dbReference type="Proteomes" id="UP000824469"/>
    </source>
</evidence>
<feature type="non-terminal residue" evidence="2">
    <location>
        <position position="196"/>
    </location>
</feature>
<dbReference type="EMBL" id="JAHRHJ020000006">
    <property type="protein sequence ID" value="KAH9313466.1"/>
    <property type="molecule type" value="Genomic_DNA"/>
</dbReference>
<keyword evidence="3" id="KW-1185">Reference proteome</keyword>
<protein>
    <submittedName>
        <fullName evidence="2">Uncharacterized protein</fullName>
    </submittedName>
</protein>
<gene>
    <name evidence="2" type="ORF">KI387_044585</name>
</gene>
<sequence length="196" mass="22292">MSVDSALNTLTPNLVKLSMEVDEENEKVNISLSYMEEEIDKITAHQELLRNNSLEKLKMGQEKVKEDLESIARDLNQDKQDTDMKELAPKMDKQTDIATGKEDGEITLISKENISDCDNDGFISVKRKKRGSKSLEESPESLYSEKKAAWKLGKLPPQESQGPLLEELTNFGVTFRKGRLSKRETREKETEKEIAD</sequence>
<comment type="caution">
    <text evidence="2">The sequence shown here is derived from an EMBL/GenBank/DDBJ whole genome shotgun (WGS) entry which is preliminary data.</text>
</comment>
<evidence type="ECO:0000256" key="1">
    <source>
        <dbReference type="SAM" id="MobiDB-lite"/>
    </source>
</evidence>
<evidence type="ECO:0000313" key="2">
    <source>
        <dbReference type="EMBL" id="KAH9313466.1"/>
    </source>
</evidence>
<proteinExistence type="predicted"/>
<feature type="region of interest" description="Disordered" evidence="1">
    <location>
        <begin position="74"/>
        <end position="99"/>
    </location>
</feature>